<dbReference type="OrthoDB" id="10262475at2759"/>
<organism evidence="5 6">
    <name type="scientific">Pseudocercospora musae</name>
    <dbReference type="NCBI Taxonomy" id="113226"/>
    <lineage>
        <taxon>Eukaryota</taxon>
        <taxon>Fungi</taxon>
        <taxon>Dikarya</taxon>
        <taxon>Ascomycota</taxon>
        <taxon>Pezizomycotina</taxon>
        <taxon>Dothideomycetes</taxon>
        <taxon>Dothideomycetidae</taxon>
        <taxon>Mycosphaerellales</taxon>
        <taxon>Mycosphaerellaceae</taxon>
        <taxon>Pseudocercospora</taxon>
    </lineage>
</organism>
<dbReference type="EMBL" id="LFZO01001310">
    <property type="protein sequence ID" value="KXS93425.1"/>
    <property type="molecule type" value="Genomic_DNA"/>
</dbReference>
<evidence type="ECO:0000256" key="4">
    <source>
        <dbReference type="SAM" id="MobiDB-lite"/>
    </source>
</evidence>
<feature type="repeat" description="WD" evidence="3">
    <location>
        <begin position="273"/>
        <end position="307"/>
    </location>
</feature>
<dbReference type="SUPFAM" id="SSF50978">
    <property type="entry name" value="WD40 repeat-like"/>
    <property type="match status" value="1"/>
</dbReference>
<sequence length="369" mass="40695">MSVQELEEPPTDIITAVRFSPDSHKLLASAWDSSIRLYADNDDGSYTHWITIATQGPTLDLCWGADDHTFYAVGLSKHVTRYRFEHDSHDDGSPGISVDDGRLSTHGEPSNKVVYSKEHNLVISTSWDETMHAHDPESGQYVAIKLAAKPFAIALSADKAVVSMVERRAHVYALEDLKELVEQAGHPSLPEKAPLEVKPWQERESSLKFQTRASGCMPDGTGFACSSIEGRVGVEWFDEDANKKMYAFKCHREKTTTKDEQDQEVPLDIIHCVNGLAFHPIHGTFATGGGDGVVALWDANTKRRIRQYPKLCSSVASLDFSPDGGKIAIGVSPGFEDSKVEEEPDPELIKVYVRSLGEGEAKGKQAKEK</sequence>
<dbReference type="PROSITE" id="PS50082">
    <property type="entry name" value="WD_REPEATS_2"/>
    <property type="match status" value="1"/>
</dbReference>
<protein>
    <submittedName>
        <fullName evidence="5">Uncharacterized protein</fullName>
    </submittedName>
</protein>
<dbReference type="InterPro" id="IPR015943">
    <property type="entry name" value="WD40/YVTN_repeat-like_dom_sf"/>
</dbReference>
<dbReference type="STRING" id="113226.A0A139GTC1"/>
<dbReference type="Proteomes" id="UP000073492">
    <property type="component" value="Unassembled WGS sequence"/>
</dbReference>
<proteinExistence type="predicted"/>
<accession>A0A139GTC1</accession>
<dbReference type="Gene3D" id="2.130.10.10">
    <property type="entry name" value="YVTN repeat-like/Quinoprotein amine dehydrogenase"/>
    <property type="match status" value="1"/>
</dbReference>
<dbReference type="SMART" id="SM00320">
    <property type="entry name" value="WD40"/>
    <property type="match status" value="4"/>
</dbReference>
<evidence type="ECO:0000256" key="2">
    <source>
        <dbReference type="ARBA" id="ARBA00022737"/>
    </source>
</evidence>
<dbReference type="PANTHER" id="PTHR10971">
    <property type="entry name" value="MRNA EXPORT FACTOR AND BUB3"/>
    <property type="match status" value="1"/>
</dbReference>
<reference evidence="5 6" key="1">
    <citation type="submission" date="2015-07" db="EMBL/GenBank/DDBJ databases">
        <title>Comparative genomics of the Sigatoka disease complex on banana suggests a link between parallel evolutionary changes in Pseudocercospora fijiensis and Pseudocercospora eumusae and increased virulence on the banana host.</title>
        <authorList>
            <person name="Chang T.-C."/>
            <person name="Salvucci A."/>
            <person name="Crous P.W."/>
            <person name="Stergiopoulos I."/>
        </authorList>
    </citation>
    <scope>NUCLEOTIDE SEQUENCE [LARGE SCALE GENOMIC DNA]</scope>
    <source>
        <strain evidence="5 6">CBS 116634</strain>
    </source>
</reference>
<dbReference type="InterPro" id="IPR001680">
    <property type="entry name" value="WD40_rpt"/>
</dbReference>
<dbReference type="AlphaFoldDB" id="A0A139GTC1"/>
<evidence type="ECO:0000313" key="6">
    <source>
        <dbReference type="Proteomes" id="UP000073492"/>
    </source>
</evidence>
<dbReference type="InterPro" id="IPR036322">
    <property type="entry name" value="WD40_repeat_dom_sf"/>
</dbReference>
<name>A0A139GTC1_9PEZI</name>
<keyword evidence="1 3" id="KW-0853">WD repeat</keyword>
<dbReference type="Pfam" id="PF00400">
    <property type="entry name" value="WD40"/>
    <property type="match status" value="2"/>
</dbReference>
<feature type="region of interest" description="Disordered" evidence="4">
    <location>
        <begin position="86"/>
        <end position="110"/>
    </location>
</feature>
<comment type="caution">
    <text evidence="5">The sequence shown here is derived from an EMBL/GenBank/DDBJ whole genome shotgun (WGS) entry which is preliminary data.</text>
</comment>
<gene>
    <name evidence="5" type="ORF">AC579_7004</name>
</gene>
<keyword evidence="2" id="KW-0677">Repeat</keyword>
<keyword evidence="6" id="KW-1185">Reference proteome</keyword>
<evidence type="ECO:0000256" key="1">
    <source>
        <dbReference type="ARBA" id="ARBA00022574"/>
    </source>
</evidence>
<evidence type="ECO:0000313" key="5">
    <source>
        <dbReference type="EMBL" id="KXS93425.1"/>
    </source>
</evidence>
<evidence type="ECO:0000256" key="3">
    <source>
        <dbReference type="PROSITE-ProRule" id="PRU00221"/>
    </source>
</evidence>